<evidence type="ECO:0000313" key="3">
    <source>
        <dbReference type="Proteomes" id="UP001177670"/>
    </source>
</evidence>
<evidence type="ECO:0000313" key="2">
    <source>
        <dbReference type="EMBL" id="KAK1119166.1"/>
    </source>
</evidence>
<dbReference type="Proteomes" id="UP001177670">
    <property type="component" value="Unassembled WGS sequence"/>
</dbReference>
<feature type="region of interest" description="Disordered" evidence="1">
    <location>
        <begin position="39"/>
        <end position="65"/>
    </location>
</feature>
<comment type="caution">
    <text evidence="2">The sequence shown here is derived from an EMBL/GenBank/DDBJ whole genome shotgun (WGS) entry which is preliminary data.</text>
</comment>
<reference evidence="2" key="1">
    <citation type="submission" date="2021-10" db="EMBL/GenBank/DDBJ databases">
        <title>Melipona bicolor Genome sequencing and assembly.</title>
        <authorList>
            <person name="Araujo N.S."/>
            <person name="Arias M.C."/>
        </authorList>
    </citation>
    <scope>NUCLEOTIDE SEQUENCE</scope>
    <source>
        <strain evidence="2">USP_2M_L1-L4_2017</strain>
        <tissue evidence="2">Whole body</tissue>
    </source>
</reference>
<dbReference type="AlphaFoldDB" id="A0AA40FHH0"/>
<gene>
    <name evidence="2" type="ORF">K0M31_013662</name>
</gene>
<keyword evidence="3" id="KW-1185">Reference proteome</keyword>
<evidence type="ECO:0000256" key="1">
    <source>
        <dbReference type="SAM" id="MobiDB-lite"/>
    </source>
</evidence>
<feature type="compositionally biased region" description="Polar residues" evidence="1">
    <location>
        <begin position="49"/>
        <end position="58"/>
    </location>
</feature>
<accession>A0AA40FHH0</accession>
<sequence>MEFYRQSAFGTCNCKDPYRELLENSDRYYEVSYDIFRSVGDNPSEENRQQLSGIPEQSNVHRDSVQTDDLHRAIQYLDEDACGSLHG</sequence>
<name>A0AA40FHH0_9HYME</name>
<dbReference type="EMBL" id="JAHYIQ010000038">
    <property type="protein sequence ID" value="KAK1119166.1"/>
    <property type="molecule type" value="Genomic_DNA"/>
</dbReference>
<feature type="non-terminal residue" evidence="2">
    <location>
        <position position="87"/>
    </location>
</feature>
<protein>
    <submittedName>
        <fullName evidence="2">Uncharacterized protein</fullName>
    </submittedName>
</protein>
<proteinExistence type="predicted"/>
<organism evidence="2 3">
    <name type="scientific">Melipona bicolor</name>
    <dbReference type="NCBI Taxonomy" id="60889"/>
    <lineage>
        <taxon>Eukaryota</taxon>
        <taxon>Metazoa</taxon>
        <taxon>Ecdysozoa</taxon>
        <taxon>Arthropoda</taxon>
        <taxon>Hexapoda</taxon>
        <taxon>Insecta</taxon>
        <taxon>Pterygota</taxon>
        <taxon>Neoptera</taxon>
        <taxon>Endopterygota</taxon>
        <taxon>Hymenoptera</taxon>
        <taxon>Apocrita</taxon>
        <taxon>Aculeata</taxon>
        <taxon>Apoidea</taxon>
        <taxon>Anthophila</taxon>
        <taxon>Apidae</taxon>
        <taxon>Melipona</taxon>
    </lineage>
</organism>